<evidence type="ECO:0000313" key="4">
    <source>
        <dbReference type="EMBL" id="SJM57052.1"/>
    </source>
</evidence>
<feature type="chain" id="PRO_5038567539" description="DUF8094 domain-containing protein" evidence="2">
    <location>
        <begin position="24"/>
        <end position="362"/>
    </location>
</feature>
<keyword evidence="2" id="KW-0732">Signal</keyword>
<dbReference type="Pfam" id="PF26366">
    <property type="entry name" value="DUF8094"/>
    <property type="match status" value="1"/>
</dbReference>
<keyword evidence="5" id="KW-1185">Reference proteome</keyword>
<dbReference type="PROSITE" id="PS51257">
    <property type="entry name" value="PROKAR_LIPOPROTEIN"/>
    <property type="match status" value="1"/>
</dbReference>
<reference evidence="4 5" key="1">
    <citation type="submission" date="2017-02" db="EMBL/GenBank/DDBJ databases">
        <authorList>
            <person name="Peterson S.W."/>
        </authorList>
    </citation>
    <scope>NUCLEOTIDE SEQUENCE [LARGE SCALE GENOMIC DNA]</scope>
    <source>
        <strain evidence="4 5">LMG 22410</strain>
    </source>
</reference>
<feature type="region of interest" description="Disordered" evidence="1">
    <location>
        <begin position="29"/>
        <end position="55"/>
    </location>
</feature>
<evidence type="ECO:0000256" key="2">
    <source>
        <dbReference type="SAM" id="SignalP"/>
    </source>
</evidence>
<evidence type="ECO:0000313" key="5">
    <source>
        <dbReference type="Proteomes" id="UP000195787"/>
    </source>
</evidence>
<dbReference type="AlphaFoldDB" id="A0A1R4FMS8"/>
<organism evidence="4 5">
    <name type="scientific">Agrococcus casei LMG 22410</name>
    <dbReference type="NCBI Taxonomy" id="1255656"/>
    <lineage>
        <taxon>Bacteria</taxon>
        <taxon>Bacillati</taxon>
        <taxon>Actinomycetota</taxon>
        <taxon>Actinomycetes</taxon>
        <taxon>Micrococcales</taxon>
        <taxon>Microbacteriaceae</taxon>
        <taxon>Agrococcus</taxon>
    </lineage>
</organism>
<dbReference type="InterPro" id="IPR058407">
    <property type="entry name" value="DUF8094"/>
</dbReference>
<dbReference type="OrthoDB" id="3265533at2"/>
<dbReference type="GeneID" id="303172623"/>
<sequence>MRKRFRSLVVATSAVLLSVSLVACGPEYWPSSEEEPSASPGASPSPSTLEETLPKPSITVSQFERVLEETRATIAQADEERDTSVLEARVGGSVLETRGANYEALAEDDSVEPASGIPDGEVQLVLPQQNESWPRHVLAVVGWQDESQVPQALIFEQVSARSDFKLVYQVYLQVGIQLPELAASQVGAPVIAGDSSLTMLPPSQVPGAYADIMTTGEKADHYGAFAAEPDELREGLGYEHKQKNYVDNKDFELIDFEFSNDRGSSPVISFSTKDGGALVAGSFTESTEFELTEDGVSVTLSDSRSGMRALLGGEEKIESDIRRVDEYQVLVYVPPAPRDGEEPGQIEMLGYNAAIVKAEEIG</sequence>
<name>A0A1R4FMS8_9MICO</name>
<feature type="signal peptide" evidence="2">
    <location>
        <begin position="1"/>
        <end position="23"/>
    </location>
</feature>
<evidence type="ECO:0000259" key="3">
    <source>
        <dbReference type="Pfam" id="PF26366"/>
    </source>
</evidence>
<feature type="compositionally biased region" description="Low complexity" evidence="1">
    <location>
        <begin position="37"/>
        <end position="47"/>
    </location>
</feature>
<accession>A0A1R4FMS8</accession>
<evidence type="ECO:0000256" key="1">
    <source>
        <dbReference type="SAM" id="MobiDB-lite"/>
    </source>
</evidence>
<gene>
    <name evidence="4" type="ORF">CZ674_05290</name>
</gene>
<feature type="domain" description="DUF8094" evidence="3">
    <location>
        <begin position="55"/>
        <end position="359"/>
    </location>
</feature>
<proteinExistence type="predicted"/>
<dbReference type="Proteomes" id="UP000195787">
    <property type="component" value="Unassembled WGS sequence"/>
</dbReference>
<dbReference type="EMBL" id="FUHU01000026">
    <property type="protein sequence ID" value="SJM57052.1"/>
    <property type="molecule type" value="Genomic_DNA"/>
</dbReference>
<protein>
    <recommendedName>
        <fullName evidence="3">DUF8094 domain-containing protein</fullName>
    </recommendedName>
</protein>
<dbReference type="RefSeq" id="WP_086991507.1">
    <property type="nucleotide sequence ID" value="NZ_FUHU01000026.1"/>
</dbReference>